<name>A0A0A9BVS5_ARUDO</name>
<dbReference type="AlphaFoldDB" id="A0A0A9BVS5"/>
<organism evidence="1">
    <name type="scientific">Arundo donax</name>
    <name type="common">Giant reed</name>
    <name type="synonym">Donax arundinaceus</name>
    <dbReference type="NCBI Taxonomy" id="35708"/>
    <lineage>
        <taxon>Eukaryota</taxon>
        <taxon>Viridiplantae</taxon>
        <taxon>Streptophyta</taxon>
        <taxon>Embryophyta</taxon>
        <taxon>Tracheophyta</taxon>
        <taxon>Spermatophyta</taxon>
        <taxon>Magnoliopsida</taxon>
        <taxon>Liliopsida</taxon>
        <taxon>Poales</taxon>
        <taxon>Poaceae</taxon>
        <taxon>PACMAD clade</taxon>
        <taxon>Arundinoideae</taxon>
        <taxon>Arundineae</taxon>
        <taxon>Arundo</taxon>
    </lineage>
</organism>
<protein>
    <submittedName>
        <fullName evidence="1">Uncharacterized protein</fullName>
    </submittedName>
</protein>
<reference evidence="1" key="1">
    <citation type="submission" date="2014-09" db="EMBL/GenBank/DDBJ databases">
        <authorList>
            <person name="Magalhaes I.L.F."/>
            <person name="Oliveira U."/>
            <person name="Santos F.R."/>
            <person name="Vidigal T.H.D.A."/>
            <person name="Brescovit A.D."/>
            <person name="Santos A.J."/>
        </authorList>
    </citation>
    <scope>NUCLEOTIDE SEQUENCE</scope>
    <source>
        <tissue evidence="1">Shoot tissue taken approximately 20 cm above the soil surface</tissue>
    </source>
</reference>
<proteinExistence type="predicted"/>
<dbReference type="EMBL" id="GBRH01229796">
    <property type="protein sequence ID" value="JAD68099.1"/>
    <property type="molecule type" value="Transcribed_RNA"/>
</dbReference>
<evidence type="ECO:0000313" key="1">
    <source>
        <dbReference type="EMBL" id="JAD68099.1"/>
    </source>
</evidence>
<reference evidence="1" key="2">
    <citation type="journal article" date="2015" name="Data Brief">
        <title>Shoot transcriptome of the giant reed, Arundo donax.</title>
        <authorList>
            <person name="Barrero R.A."/>
            <person name="Guerrero F.D."/>
            <person name="Moolhuijzen P."/>
            <person name="Goolsby J.A."/>
            <person name="Tidwell J."/>
            <person name="Bellgard S.E."/>
            <person name="Bellgard M.I."/>
        </authorList>
    </citation>
    <scope>NUCLEOTIDE SEQUENCE</scope>
    <source>
        <tissue evidence="1">Shoot tissue taken approximately 20 cm above the soil surface</tissue>
    </source>
</reference>
<accession>A0A0A9BVS5</accession>
<sequence length="45" mass="5250">MHTQSNNPSSWHQFDMVPYPKEGVYYAVPKSKNVKWGRDSISRPV</sequence>